<name>A0A6A5Z9S4_9PLEO</name>
<dbReference type="GO" id="GO:0016020">
    <property type="term" value="C:membrane"/>
    <property type="evidence" value="ECO:0007669"/>
    <property type="project" value="UniProtKB-SubCell"/>
</dbReference>
<dbReference type="GO" id="GO:0016705">
    <property type="term" value="F:oxidoreductase activity, acting on paired donors, with incorporation or reduction of molecular oxygen"/>
    <property type="evidence" value="ECO:0007669"/>
    <property type="project" value="InterPro"/>
</dbReference>
<dbReference type="PANTHER" id="PTHR46206:SF5">
    <property type="entry name" value="P450, PUTATIVE (EUROFUNG)-RELATED"/>
    <property type="match status" value="1"/>
</dbReference>
<keyword evidence="9 12" id="KW-0408">Iron</keyword>
<keyword evidence="5" id="KW-0812">Transmembrane</keyword>
<evidence type="ECO:0000256" key="3">
    <source>
        <dbReference type="ARBA" id="ARBA00010617"/>
    </source>
</evidence>
<gene>
    <name evidence="13" type="ORF">BDV96DRAFT_645386</name>
</gene>
<keyword evidence="14" id="KW-1185">Reference proteome</keyword>
<comment type="similarity">
    <text evidence="3 12">Belongs to the cytochrome P450 family.</text>
</comment>
<reference evidence="13" key="1">
    <citation type="journal article" date="2020" name="Stud. Mycol.">
        <title>101 Dothideomycetes genomes: a test case for predicting lifestyles and emergence of pathogens.</title>
        <authorList>
            <person name="Haridas S."/>
            <person name="Albert R."/>
            <person name="Binder M."/>
            <person name="Bloem J."/>
            <person name="Labutti K."/>
            <person name="Salamov A."/>
            <person name="Andreopoulos B."/>
            <person name="Baker S."/>
            <person name="Barry K."/>
            <person name="Bills G."/>
            <person name="Bluhm B."/>
            <person name="Cannon C."/>
            <person name="Castanera R."/>
            <person name="Culley D."/>
            <person name="Daum C."/>
            <person name="Ezra D."/>
            <person name="Gonzalez J."/>
            <person name="Henrissat B."/>
            <person name="Kuo A."/>
            <person name="Liang C."/>
            <person name="Lipzen A."/>
            <person name="Lutzoni F."/>
            <person name="Magnuson J."/>
            <person name="Mondo S."/>
            <person name="Nolan M."/>
            <person name="Ohm R."/>
            <person name="Pangilinan J."/>
            <person name="Park H.-J."/>
            <person name="Ramirez L."/>
            <person name="Alfaro M."/>
            <person name="Sun H."/>
            <person name="Tritt A."/>
            <person name="Yoshinaga Y."/>
            <person name="Zwiers L.-H."/>
            <person name="Turgeon B."/>
            <person name="Goodwin S."/>
            <person name="Spatafora J."/>
            <person name="Crous P."/>
            <person name="Grigoriev I."/>
        </authorList>
    </citation>
    <scope>NUCLEOTIDE SEQUENCE</scope>
    <source>
        <strain evidence="13">CBS 627.86</strain>
    </source>
</reference>
<evidence type="ECO:0000256" key="10">
    <source>
        <dbReference type="ARBA" id="ARBA00023033"/>
    </source>
</evidence>
<comment type="cofactor">
    <cofactor evidence="1">
        <name>heme</name>
        <dbReference type="ChEBI" id="CHEBI:30413"/>
    </cofactor>
</comment>
<dbReference type="CDD" id="cd11041">
    <property type="entry name" value="CYP503A1-like"/>
    <property type="match status" value="1"/>
</dbReference>
<dbReference type="Proteomes" id="UP000799770">
    <property type="component" value="Unassembled WGS sequence"/>
</dbReference>
<dbReference type="SUPFAM" id="SSF48264">
    <property type="entry name" value="Cytochrome P450"/>
    <property type="match status" value="1"/>
</dbReference>
<evidence type="ECO:0000256" key="7">
    <source>
        <dbReference type="ARBA" id="ARBA00022989"/>
    </source>
</evidence>
<dbReference type="Pfam" id="PF00067">
    <property type="entry name" value="p450"/>
    <property type="match status" value="1"/>
</dbReference>
<evidence type="ECO:0000256" key="4">
    <source>
        <dbReference type="ARBA" id="ARBA00022617"/>
    </source>
</evidence>
<keyword evidence="7" id="KW-1133">Transmembrane helix</keyword>
<dbReference type="GO" id="GO:0005506">
    <property type="term" value="F:iron ion binding"/>
    <property type="evidence" value="ECO:0007669"/>
    <property type="project" value="InterPro"/>
</dbReference>
<evidence type="ECO:0000256" key="6">
    <source>
        <dbReference type="ARBA" id="ARBA00022723"/>
    </source>
</evidence>
<keyword evidence="10 12" id="KW-0503">Monooxygenase</keyword>
<dbReference type="GO" id="GO:0020037">
    <property type="term" value="F:heme binding"/>
    <property type="evidence" value="ECO:0007669"/>
    <property type="project" value="InterPro"/>
</dbReference>
<dbReference type="InterPro" id="IPR001128">
    <property type="entry name" value="Cyt_P450"/>
</dbReference>
<evidence type="ECO:0000256" key="11">
    <source>
        <dbReference type="ARBA" id="ARBA00023136"/>
    </source>
</evidence>
<evidence type="ECO:0000313" key="14">
    <source>
        <dbReference type="Proteomes" id="UP000799770"/>
    </source>
</evidence>
<evidence type="ECO:0000256" key="8">
    <source>
        <dbReference type="ARBA" id="ARBA00023002"/>
    </source>
</evidence>
<dbReference type="InterPro" id="IPR017972">
    <property type="entry name" value="Cyt_P450_CS"/>
</dbReference>
<dbReference type="Gene3D" id="1.10.630.10">
    <property type="entry name" value="Cytochrome P450"/>
    <property type="match status" value="1"/>
</dbReference>
<dbReference type="PROSITE" id="PS00086">
    <property type="entry name" value="CYTOCHROME_P450"/>
    <property type="match status" value="1"/>
</dbReference>
<accession>A0A6A5Z9S4</accession>
<evidence type="ECO:0000256" key="9">
    <source>
        <dbReference type="ARBA" id="ARBA00023004"/>
    </source>
</evidence>
<keyword evidence="4 12" id="KW-0349">Heme</keyword>
<evidence type="ECO:0000313" key="13">
    <source>
        <dbReference type="EMBL" id="KAF2116035.1"/>
    </source>
</evidence>
<keyword evidence="6 12" id="KW-0479">Metal-binding</keyword>
<comment type="subcellular location">
    <subcellularLocation>
        <location evidence="2">Membrane</location>
    </subcellularLocation>
</comment>
<dbReference type="AlphaFoldDB" id="A0A6A5Z9S4"/>
<evidence type="ECO:0000256" key="5">
    <source>
        <dbReference type="ARBA" id="ARBA00022692"/>
    </source>
</evidence>
<dbReference type="GO" id="GO:0004497">
    <property type="term" value="F:monooxygenase activity"/>
    <property type="evidence" value="ECO:0007669"/>
    <property type="project" value="UniProtKB-KW"/>
</dbReference>
<proteinExistence type="inferred from homology"/>
<sequence length="454" mass="51087">MLVNELWDRTRYRPFRTIAIPWRYRLTFSNPVDELVAKGYHEVAKAGKPFTVSYWRSDYVVFPPKYLPDIRRAGKAHLSLGDSICDVFFHRKWVGPLFQSQRMVDVTTKGLNPNLASVTDTMASYANESFETEISNGKSDVGAMELVARLISHIVAPVVFNKELAKNPELLKATQSYLNGVFITGFLILKLPFSEVLGWPLWKLQQRRMNRVIDVVAPVVEKEIRERAQGLPRNGDVNAISCSVDWLNKDTLDTDTTQIARDIASEVNHDFQASTPNPASIIVQMIFKVLEEPKWLGPLREEAENAVKRHGWNVDMIKELRLQDSFIREIGRAQPIAHLQVQRRVMGEPLTLHDGIVLPVGTKTAIATDCQNDPDIIGHSPDFDGFRYAKLAEGNGEDGTWSATKPAKDNLLFGYGNHACPGRLMGVRIIKLVFSVALQRTGNTVSPTRGRKID</sequence>
<protein>
    <submittedName>
        <fullName evidence="13">Cytochrome P450</fullName>
    </submittedName>
</protein>
<evidence type="ECO:0000256" key="1">
    <source>
        <dbReference type="ARBA" id="ARBA00001971"/>
    </source>
</evidence>
<evidence type="ECO:0000256" key="12">
    <source>
        <dbReference type="RuleBase" id="RU000461"/>
    </source>
</evidence>
<evidence type="ECO:0000256" key="2">
    <source>
        <dbReference type="ARBA" id="ARBA00004370"/>
    </source>
</evidence>
<dbReference type="EMBL" id="ML977321">
    <property type="protein sequence ID" value="KAF2116035.1"/>
    <property type="molecule type" value="Genomic_DNA"/>
</dbReference>
<dbReference type="PANTHER" id="PTHR46206">
    <property type="entry name" value="CYTOCHROME P450"/>
    <property type="match status" value="1"/>
</dbReference>
<keyword evidence="8 12" id="KW-0560">Oxidoreductase</keyword>
<dbReference type="InterPro" id="IPR036396">
    <property type="entry name" value="Cyt_P450_sf"/>
</dbReference>
<dbReference type="OrthoDB" id="1844152at2759"/>
<keyword evidence="11" id="KW-0472">Membrane</keyword>
<organism evidence="13 14">
    <name type="scientific">Lophiotrema nucula</name>
    <dbReference type="NCBI Taxonomy" id="690887"/>
    <lineage>
        <taxon>Eukaryota</taxon>
        <taxon>Fungi</taxon>
        <taxon>Dikarya</taxon>
        <taxon>Ascomycota</taxon>
        <taxon>Pezizomycotina</taxon>
        <taxon>Dothideomycetes</taxon>
        <taxon>Pleosporomycetidae</taxon>
        <taxon>Pleosporales</taxon>
        <taxon>Lophiotremataceae</taxon>
        <taxon>Lophiotrema</taxon>
    </lineage>
</organism>